<protein>
    <recommendedName>
        <fullName evidence="6">THAP-type domain-containing protein</fullName>
    </recommendedName>
</protein>
<feature type="compositionally biased region" description="Basic residues" evidence="5">
    <location>
        <begin position="325"/>
        <end position="341"/>
    </location>
</feature>
<comment type="caution">
    <text evidence="7">The sequence shown here is derived from an EMBL/GenBank/DDBJ whole genome shotgun (WGS) entry which is preliminary data.</text>
</comment>
<feature type="compositionally biased region" description="Basic and acidic residues" evidence="5">
    <location>
        <begin position="251"/>
        <end position="273"/>
    </location>
</feature>
<dbReference type="GO" id="GO:0008270">
    <property type="term" value="F:zinc ion binding"/>
    <property type="evidence" value="ECO:0007669"/>
    <property type="project" value="UniProtKB-KW"/>
</dbReference>
<dbReference type="SUPFAM" id="SSF57716">
    <property type="entry name" value="Glucocorticoid receptor-like (DNA-binding domain)"/>
    <property type="match status" value="1"/>
</dbReference>
<evidence type="ECO:0000256" key="3">
    <source>
        <dbReference type="ARBA" id="ARBA00022833"/>
    </source>
</evidence>
<dbReference type="AlphaFoldDB" id="A0A8S9WZ24"/>
<feature type="compositionally biased region" description="Acidic residues" evidence="5">
    <location>
        <begin position="289"/>
        <end position="306"/>
    </location>
</feature>
<evidence type="ECO:0000259" key="6">
    <source>
        <dbReference type="SMART" id="SM00980"/>
    </source>
</evidence>
<keyword evidence="4" id="KW-0238">DNA-binding</keyword>
<dbReference type="InterPro" id="IPR006612">
    <property type="entry name" value="THAP_Znf"/>
</dbReference>
<keyword evidence="3" id="KW-0862">Zinc</keyword>
<gene>
    <name evidence="7" type="ORF">GE061_005799</name>
</gene>
<evidence type="ECO:0000313" key="8">
    <source>
        <dbReference type="Proteomes" id="UP000466442"/>
    </source>
</evidence>
<evidence type="ECO:0000256" key="4">
    <source>
        <dbReference type="ARBA" id="ARBA00023125"/>
    </source>
</evidence>
<feature type="domain" description="THAP-type" evidence="6">
    <location>
        <begin position="15"/>
        <end position="98"/>
    </location>
</feature>
<reference evidence="7" key="1">
    <citation type="journal article" date="2021" name="Mol. Ecol. Resour.">
        <title>Apolygus lucorum genome provides insights into omnivorousness and mesophyll feeding.</title>
        <authorList>
            <person name="Liu Y."/>
            <person name="Liu H."/>
            <person name="Wang H."/>
            <person name="Huang T."/>
            <person name="Liu B."/>
            <person name="Yang B."/>
            <person name="Yin L."/>
            <person name="Li B."/>
            <person name="Zhang Y."/>
            <person name="Zhang S."/>
            <person name="Jiang F."/>
            <person name="Zhang X."/>
            <person name="Ren Y."/>
            <person name="Wang B."/>
            <person name="Wang S."/>
            <person name="Lu Y."/>
            <person name="Wu K."/>
            <person name="Fan W."/>
            <person name="Wang G."/>
        </authorList>
    </citation>
    <scope>NUCLEOTIDE SEQUENCE</scope>
    <source>
        <strain evidence="7">12Hb</strain>
    </source>
</reference>
<dbReference type="EMBL" id="WIXP02000013">
    <property type="protein sequence ID" value="KAF6201351.1"/>
    <property type="molecule type" value="Genomic_DNA"/>
</dbReference>
<evidence type="ECO:0000256" key="5">
    <source>
        <dbReference type="SAM" id="MobiDB-lite"/>
    </source>
</evidence>
<dbReference type="GO" id="GO:0003677">
    <property type="term" value="F:DNA binding"/>
    <property type="evidence" value="ECO:0007669"/>
    <property type="project" value="UniProtKB-KW"/>
</dbReference>
<name>A0A8S9WZ24_APOLU</name>
<feature type="compositionally biased region" description="Polar residues" evidence="5">
    <location>
        <begin position="274"/>
        <end position="287"/>
    </location>
</feature>
<feature type="compositionally biased region" description="Basic and acidic residues" evidence="5">
    <location>
        <begin position="311"/>
        <end position="324"/>
    </location>
</feature>
<organism evidence="7 8">
    <name type="scientific">Apolygus lucorum</name>
    <name type="common">Small green plant bug</name>
    <name type="synonym">Lygocoris lucorum</name>
    <dbReference type="NCBI Taxonomy" id="248454"/>
    <lineage>
        <taxon>Eukaryota</taxon>
        <taxon>Metazoa</taxon>
        <taxon>Ecdysozoa</taxon>
        <taxon>Arthropoda</taxon>
        <taxon>Hexapoda</taxon>
        <taxon>Insecta</taxon>
        <taxon>Pterygota</taxon>
        <taxon>Neoptera</taxon>
        <taxon>Paraneoptera</taxon>
        <taxon>Hemiptera</taxon>
        <taxon>Heteroptera</taxon>
        <taxon>Panheteroptera</taxon>
        <taxon>Cimicomorpha</taxon>
        <taxon>Miridae</taxon>
        <taxon>Mirini</taxon>
        <taxon>Apolygus</taxon>
    </lineage>
</organism>
<evidence type="ECO:0000256" key="2">
    <source>
        <dbReference type="ARBA" id="ARBA00022771"/>
    </source>
</evidence>
<evidence type="ECO:0000256" key="1">
    <source>
        <dbReference type="ARBA" id="ARBA00022723"/>
    </source>
</evidence>
<feature type="compositionally biased region" description="Polar residues" evidence="5">
    <location>
        <begin position="150"/>
        <end position="163"/>
    </location>
</feature>
<keyword evidence="8" id="KW-1185">Reference proteome</keyword>
<feature type="compositionally biased region" description="Polar residues" evidence="5">
    <location>
        <begin position="227"/>
        <end position="250"/>
    </location>
</feature>
<feature type="region of interest" description="Disordered" evidence="5">
    <location>
        <begin position="143"/>
        <end position="172"/>
    </location>
</feature>
<dbReference type="SMART" id="SM00980">
    <property type="entry name" value="THAP"/>
    <property type="match status" value="1"/>
</dbReference>
<accession>A0A8S9WZ24</accession>
<proteinExistence type="predicted"/>
<feature type="region of interest" description="Disordered" evidence="5">
    <location>
        <begin position="227"/>
        <end position="359"/>
    </location>
</feature>
<dbReference type="Proteomes" id="UP000466442">
    <property type="component" value="Unassembled WGS sequence"/>
</dbReference>
<keyword evidence="1" id="KW-0479">Metal-binding</keyword>
<dbReference type="Pfam" id="PF05485">
    <property type="entry name" value="THAP"/>
    <property type="match status" value="1"/>
</dbReference>
<keyword evidence="2" id="KW-0863">Zinc-finger</keyword>
<dbReference type="OrthoDB" id="8123506at2759"/>
<sequence>MPPKCLKYTKSKKLLKCFVPNCKNVEGCGKIFLHTPRNPETLKAWCDAVGVSYGGKCCEDHFELSKDADNWQYFKLCGNGLKIRKGVVPHRYLDSMCPDTRSQFTDEDKKIKLEFLNTMVSQRKVVSRVNRIEDLRAAGGASEDEKLRQLSKNNSRTKQNSSYLEYVEPTSDPNTLEVTPDIYLCTCADELPTKSYDPLLSHKFSCLYSSHARKTEEQYYEYVLGPTTDTSSTNDLPVVTSMSGKPSSKSKTGEEMRENTPQKQKFIVEERLSTSESEFSMLESNYPENDPDFDQDPDIDRDEDPQFGEPRLAELKEDIKDVLKKKPPPRKRSIAKGKPVKPKPQSKGSPMRLRRKNKK</sequence>
<evidence type="ECO:0000313" key="7">
    <source>
        <dbReference type="EMBL" id="KAF6201351.1"/>
    </source>
</evidence>